<feature type="compositionally biased region" description="Basic and acidic residues" evidence="5">
    <location>
        <begin position="19"/>
        <end position="28"/>
    </location>
</feature>
<dbReference type="PROSITE" id="PS50977">
    <property type="entry name" value="HTH_TETR_2"/>
    <property type="match status" value="1"/>
</dbReference>
<keyword evidence="1" id="KW-0805">Transcription regulation</keyword>
<evidence type="ECO:0000256" key="3">
    <source>
        <dbReference type="ARBA" id="ARBA00023163"/>
    </source>
</evidence>
<gene>
    <name evidence="7" type="ORF">AAM4_2248</name>
</gene>
<name>A0A1L7RPD7_9ACTO</name>
<protein>
    <submittedName>
        <fullName evidence="7">TetR transcriptional regulatory protein</fullName>
    </submittedName>
</protein>
<dbReference type="AlphaFoldDB" id="A0A1L7RPD7"/>
<dbReference type="PANTHER" id="PTHR30055">
    <property type="entry name" value="HTH-TYPE TRANSCRIPTIONAL REGULATOR RUTR"/>
    <property type="match status" value="1"/>
</dbReference>
<feature type="domain" description="HTH tetR-type" evidence="6">
    <location>
        <begin position="51"/>
        <end position="111"/>
    </location>
</feature>
<proteinExistence type="predicted"/>
<dbReference type="Pfam" id="PF16859">
    <property type="entry name" value="TetR_C_11"/>
    <property type="match status" value="1"/>
</dbReference>
<feature type="compositionally biased region" description="Basic and acidic residues" evidence="5">
    <location>
        <begin position="1"/>
        <end position="11"/>
    </location>
</feature>
<feature type="region of interest" description="Disordered" evidence="5">
    <location>
        <begin position="1"/>
        <end position="52"/>
    </location>
</feature>
<dbReference type="EMBL" id="LK995530">
    <property type="protein sequence ID" value="CED92080.1"/>
    <property type="molecule type" value="Genomic_DNA"/>
</dbReference>
<evidence type="ECO:0000313" key="7">
    <source>
        <dbReference type="EMBL" id="CED92080.1"/>
    </source>
</evidence>
<evidence type="ECO:0000256" key="2">
    <source>
        <dbReference type="ARBA" id="ARBA00023125"/>
    </source>
</evidence>
<sequence>MEELRAIRRQDEEDTVAGRPDDTGEAGRRAGLRAGTSRRTDAGRGGRPRDTALDERILRETFALLTEVGLHGLRIDAVAARAGVPKSTIYRRWPSLAELAVDAVDAALGPREFPAGKDPLADLARIIVHTWRLLMRPPLTTALPGLGMELAGHPRAAAAYRERVIAPLRDGAIAAVARAVDTGAWNGPDPVTSVDMLVGTFLYRLTYLGQTPDLDEAFRVAELIAGRALPRARVNQHSEI</sequence>
<dbReference type="Pfam" id="PF00440">
    <property type="entry name" value="TetR_N"/>
    <property type="match status" value="1"/>
</dbReference>
<evidence type="ECO:0000256" key="5">
    <source>
        <dbReference type="SAM" id="MobiDB-lite"/>
    </source>
</evidence>
<evidence type="ECO:0000256" key="4">
    <source>
        <dbReference type="PROSITE-ProRule" id="PRU00335"/>
    </source>
</evidence>
<dbReference type="InterPro" id="IPR036271">
    <property type="entry name" value="Tet_transcr_reg_TetR-rel_C_sf"/>
</dbReference>
<dbReference type="PANTHER" id="PTHR30055:SF148">
    <property type="entry name" value="TETR-FAMILY TRANSCRIPTIONAL REGULATOR"/>
    <property type="match status" value="1"/>
</dbReference>
<dbReference type="InterPro" id="IPR011075">
    <property type="entry name" value="TetR_C"/>
</dbReference>
<dbReference type="Gene3D" id="1.10.10.60">
    <property type="entry name" value="Homeodomain-like"/>
    <property type="match status" value="1"/>
</dbReference>
<feature type="compositionally biased region" description="Basic and acidic residues" evidence="5">
    <location>
        <begin position="38"/>
        <end position="52"/>
    </location>
</feature>
<organism evidence="7">
    <name type="scientific">Actinomyces succiniciruminis</name>
    <dbReference type="NCBI Taxonomy" id="1522002"/>
    <lineage>
        <taxon>Bacteria</taxon>
        <taxon>Bacillati</taxon>
        <taxon>Actinomycetota</taxon>
        <taxon>Actinomycetes</taxon>
        <taxon>Actinomycetales</taxon>
        <taxon>Actinomycetaceae</taxon>
        <taxon>Actinomyces</taxon>
    </lineage>
</organism>
<reference evidence="7" key="1">
    <citation type="submission" date="2014-07" db="EMBL/GenBank/DDBJ databases">
        <authorList>
            <person name="Zhang J.E."/>
            <person name="Yang H."/>
            <person name="Guo J."/>
            <person name="Deng Z."/>
            <person name="Luo H."/>
            <person name="Luo M."/>
            <person name="Zhao B."/>
        </authorList>
    </citation>
    <scope>NUCLEOTIDE SEQUENCE</scope>
    <source>
        <strain evidence="7">AM4</strain>
    </source>
</reference>
<accession>A0A1L7RPD7</accession>
<dbReference type="SUPFAM" id="SSF48498">
    <property type="entry name" value="Tetracyclin repressor-like, C-terminal domain"/>
    <property type="match status" value="1"/>
</dbReference>
<dbReference type="GO" id="GO:0000976">
    <property type="term" value="F:transcription cis-regulatory region binding"/>
    <property type="evidence" value="ECO:0007669"/>
    <property type="project" value="TreeGrafter"/>
</dbReference>
<dbReference type="Gene3D" id="1.10.357.10">
    <property type="entry name" value="Tetracycline Repressor, domain 2"/>
    <property type="match status" value="1"/>
</dbReference>
<dbReference type="SUPFAM" id="SSF46689">
    <property type="entry name" value="Homeodomain-like"/>
    <property type="match status" value="1"/>
</dbReference>
<feature type="DNA-binding region" description="H-T-H motif" evidence="4">
    <location>
        <begin position="74"/>
        <end position="93"/>
    </location>
</feature>
<dbReference type="InterPro" id="IPR050109">
    <property type="entry name" value="HTH-type_TetR-like_transc_reg"/>
</dbReference>
<evidence type="ECO:0000259" key="6">
    <source>
        <dbReference type="PROSITE" id="PS50977"/>
    </source>
</evidence>
<dbReference type="InterPro" id="IPR001647">
    <property type="entry name" value="HTH_TetR"/>
</dbReference>
<dbReference type="InterPro" id="IPR009057">
    <property type="entry name" value="Homeodomain-like_sf"/>
</dbReference>
<keyword evidence="2 4" id="KW-0238">DNA-binding</keyword>
<dbReference type="GO" id="GO:0003700">
    <property type="term" value="F:DNA-binding transcription factor activity"/>
    <property type="evidence" value="ECO:0007669"/>
    <property type="project" value="TreeGrafter"/>
</dbReference>
<evidence type="ECO:0000256" key="1">
    <source>
        <dbReference type="ARBA" id="ARBA00023015"/>
    </source>
</evidence>
<keyword evidence="3" id="KW-0804">Transcription</keyword>